<evidence type="ECO:0000256" key="1">
    <source>
        <dbReference type="ARBA" id="ARBA00023015"/>
    </source>
</evidence>
<protein>
    <submittedName>
        <fullName evidence="5">DNA-binding transcriptional regulator, HxlR family</fullName>
    </submittedName>
</protein>
<evidence type="ECO:0000313" key="6">
    <source>
        <dbReference type="Proteomes" id="UP000199306"/>
    </source>
</evidence>
<reference evidence="5 6" key="1">
    <citation type="submission" date="2016-10" db="EMBL/GenBank/DDBJ databases">
        <authorList>
            <person name="de Groot N.N."/>
        </authorList>
    </citation>
    <scope>NUCLEOTIDE SEQUENCE [LARGE SCALE GENOMIC DNA]</scope>
    <source>
        <strain evidence="6">E92,LMG 26720,CCM 7988</strain>
    </source>
</reference>
<keyword evidence="1" id="KW-0805">Transcription regulation</keyword>
<evidence type="ECO:0000256" key="2">
    <source>
        <dbReference type="ARBA" id="ARBA00023125"/>
    </source>
</evidence>
<organism evidence="5 6">
    <name type="scientific">Pseudarcicella hirudinis</name>
    <dbReference type="NCBI Taxonomy" id="1079859"/>
    <lineage>
        <taxon>Bacteria</taxon>
        <taxon>Pseudomonadati</taxon>
        <taxon>Bacteroidota</taxon>
        <taxon>Cytophagia</taxon>
        <taxon>Cytophagales</taxon>
        <taxon>Flectobacillaceae</taxon>
        <taxon>Pseudarcicella</taxon>
    </lineage>
</organism>
<keyword evidence="3" id="KW-0804">Transcription</keyword>
<dbReference type="InterPro" id="IPR002577">
    <property type="entry name" value="HTH_HxlR"/>
</dbReference>
<proteinExistence type="predicted"/>
<dbReference type="PANTHER" id="PTHR33204">
    <property type="entry name" value="TRANSCRIPTIONAL REGULATOR, MARR FAMILY"/>
    <property type="match status" value="1"/>
</dbReference>
<keyword evidence="6" id="KW-1185">Reference proteome</keyword>
<dbReference type="STRING" id="1079859.SAMN04515674_10890"/>
<name>A0A1I5UX27_9BACT</name>
<sequence length="103" mass="11583">MTTPKNPKSEEGCPAEGLLKQLSGKWKPQIFRLALESPLRFNSLLRQIQGSNRQSLSVALKELESEGLLEKTVIQLKPLHIEYVLSERGKSLVAVFRQLEGLL</sequence>
<dbReference type="PROSITE" id="PS51118">
    <property type="entry name" value="HTH_HXLR"/>
    <property type="match status" value="1"/>
</dbReference>
<dbReference type="Proteomes" id="UP000199306">
    <property type="component" value="Unassembled WGS sequence"/>
</dbReference>
<accession>A0A1I5UX27</accession>
<keyword evidence="2 5" id="KW-0238">DNA-binding</keyword>
<gene>
    <name evidence="5" type="ORF">SAMN04515674_10890</name>
</gene>
<evidence type="ECO:0000259" key="4">
    <source>
        <dbReference type="PROSITE" id="PS51118"/>
    </source>
</evidence>
<evidence type="ECO:0000256" key="3">
    <source>
        <dbReference type="ARBA" id="ARBA00023163"/>
    </source>
</evidence>
<dbReference type="Gene3D" id="1.10.10.10">
    <property type="entry name" value="Winged helix-like DNA-binding domain superfamily/Winged helix DNA-binding domain"/>
    <property type="match status" value="1"/>
</dbReference>
<dbReference type="GO" id="GO:0003677">
    <property type="term" value="F:DNA binding"/>
    <property type="evidence" value="ECO:0007669"/>
    <property type="project" value="UniProtKB-KW"/>
</dbReference>
<dbReference type="OrthoDB" id="8231503at2"/>
<feature type="domain" description="HTH hxlR-type" evidence="4">
    <location>
        <begin position="13"/>
        <end position="103"/>
    </location>
</feature>
<dbReference type="InterPro" id="IPR036390">
    <property type="entry name" value="WH_DNA-bd_sf"/>
</dbReference>
<dbReference type="EMBL" id="FOXH01000008">
    <property type="protein sequence ID" value="SFP99597.1"/>
    <property type="molecule type" value="Genomic_DNA"/>
</dbReference>
<dbReference type="Pfam" id="PF01638">
    <property type="entry name" value="HxlR"/>
    <property type="match status" value="1"/>
</dbReference>
<dbReference type="InterPro" id="IPR036388">
    <property type="entry name" value="WH-like_DNA-bd_sf"/>
</dbReference>
<dbReference type="AlphaFoldDB" id="A0A1I5UX27"/>
<dbReference type="SUPFAM" id="SSF46785">
    <property type="entry name" value="Winged helix' DNA-binding domain"/>
    <property type="match status" value="1"/>
</dbReference>
<dbReference type="PANTHER" id="PTHR33204:SF18">
    <property type="entry name" value="TRANSCRIPTIONAL REGULATORY PROTEIN"/>
    <property type="match status" value="1"/>
</dbReference>
<dbReference type="RefSeq" id="WP_092018036.1">
    <property type="nucleotide sequence ID" value="NZ_FOXH01000008.1"/>
</dbReference>
<evidence type="ECO:0000313" key="5">
    <source>
        <dbReference type="EMBL" id="SFP99597.1"/>
    </source>
</evidence>